<dbReference type="GO" id="GO:1904680">
    <property type="term" value="F:peptide transmembrane transporter activity"/>
    <property type="evidence" value="ECO:0007669"/>
    <property type="project" value="TreeGrafter"/>
</dbReference>
<evidence type="ECO:0000259" key="4">
    <source>
        <dbReference type="Pfam" id="PF00496"/>
    </source>
</evidence>
<dbReference type="SUPFAM" id="SSF53850">
    <property type="entry name" value="Periplasmic binding protein-like II"/>
    <property type="match status" value="1"/>
</dbReference>
<evidence type="ECO:0000313" key="5">
    <source>
        <dbReference type="EMBL" id="SVB43548.1"/>
    </source>
</evidence>
<evidence type="ECO:0000256" key="1">
    <source>
        <dbReference type="ARBA" id="ARBA00005695"/>
    </source>
</evidence>
<dbReference type="PANTHER" id="PTHR30290">
    <property type="entry name" value="PERIPLASMIC BINDING COMPONENT OF ABC TRANSPORTER"/>
    <property type="match status" value="1"/>
</dbReference>
<reference evidence="5" key="1">
    <citation type="submission" date="2018-05" db="EMBL/GenBank/DDBJ databases">
        <authorList>
            <person name="Lanie J.A."/>
            <person name="Ng W.-L."/>
            <person name="Kazmierczak K.M."/>
            <person name="Andrzejewski T.M."/>
            <person name="Davidsen T.M."/>
            <person name="Wayne K.J."/>
            <person name="Tettelin H."/>
            <person name="Glass J.I."/>
            <person name="Rusch D."/>
            <person name="Podicherti R."/>
            <person name="Tsui H.-C.T."/>
            <person name="Winkler M.E."/>
        </authorList>
    </citation>
    <scope>NUCLEOTIDE SEQUENCE</scope>
</reference>
<dbReference type="Gene3D" id="3.40.190.10">
    <property type="entry name" value="Periplasmic binding protein-like II"/>
    <property type="match status" value="1"/>
</dbReference>
<gene>
    <name evidence="5" type="ORF">METZ01_LOCUS196402</name>
</gene>
<sequence length="511" mass="57969">MRAPTQQRSFGIADRPRWSLVVVALVIASLTSCNQRDQLPAESTTAANVKVFRYSMGGAPTSLDPVQTRSVYANFVVLNAFDTLYAYKYLARPYQLKPNLAAGPPEISEDNLTYTIGLKKGVHFIDDPAFMNGIGRELTAADFVYSIKRHFDPAMRPQGAWLWQGRIAGLEQWKAAGSDYAQEVEGLKTLDRYTVQIRLTRPYPQLLYTLAMGYSAIVPREAVEHYGREFAIRPVGSGPFKILSFNTAKVVFVRNERFRNEPVDIWYEGYNPVTQAYTGVELINGRSPPFLDRLEIDFIPEGSARWSSFTKGDEIQYAGLPDEQVDLVLESKDPVTLKDEYAREYHMHTGLEAGFVFTNFNMEFEEFGYSPDAERERRNRLLRCAVRKGFNWSRRNESFYMGIARVFPGVIPPAVPEFDAGMADDSVSYDPEGARQLLAEGGWTPENLPVLTYGTVAGVKSRLFYEQFRAWMKVIGYPPEKIVLKRYATFGDITRAWSRSELPFNGKGWLL</sequence>
<name>A0A382DYT6_9ZZZZ</name>
<dbReference type="GO" id="GO:0042597">
    <property type="term" value="C:periplasmic space"/>
    <property type="evidence" value="ECO:0007669"/>
    <property type="project" value="UniProtKB-ARBA"/>
</dbReference>
<feature type="non-terminal residue" evidence="5">
    <location>
        <position position="511"/>
    </location>
</feature>
<dbReference type="InterPro" id="IPR030678">
    <property type="entry name" value="Peptide/Ni-bd"/>
</dbReference>
<dbReference type="PANTHER" id="PTHR30290:SF9">
    <property type="entry name" value="OLIGOPEPTIDE-BINDING PROTEIN APPA"/>
    <property type="match status" value="1"/>
</dbReference>
<dbReference type="PIRSF" id="PIRSF002741">
    <property type="entry name" value="MppA"/>
    <property type="match status" value="1"/>
</dbReference>
<dbReference type="AlphaFoldDB" id="A0A382DYT6"/>
<organism evidence="5">
    <name type="scientific">marine metagenome</name>
    <dbReference type="NCBI Taxonomy" id="408172"/>
    <lineage>
        <taxon>unclassified sequences</taxon>
        <taxon>metagenomes</taxon>
        <taxon>ecological metagenomes</taxon>
    </lineage>
</organism>
<dbReference type="GO" id="GO:0015833">
    <property type="term" value="P:peptide transport"/>
    <property type="evidence" value="ECO:0007669"/>
    <property type="project" value="TreeGrafter"/>
</dbReference>
<keyword evidence="2" id="KW-0813">Transport</keyword>
<dbReference type="PROSITE" id="PS51257">
    <property type="entry name" value="PROKAR_LIPOPROTEIN"/>
    <property type="match status" value="1"/>
</dbReference>
<dbReference type="EMBL" id="UINC01041790">
    <property type="protein sequence ID" value="SVB43548.1"/>
    <property type="molecule type" value="Genomic_DNA"/>
</dbReference>
<dbReference type="Pfam" id="PF00496">
    <property type="entry name" value="SBP_bac_5"/>
    <property type="match status" value="1"/>
</dbReference>
<protein>
    <recommendedName>
        <fullName evidence="4">Solute-binding protein family 5 domain-containing protein</fullName>
    </recommendedName>
</protein>
<feature type="domain" description="Solute-binding protein family 5" evidence="4">
    <location>
        <begin position="96"/>
        <end position="453"/>
    </location>
</feature>
<comment type="similarity">
    <text evidence="1">Belongs to the bacterial solute-binding protein 5 family.</text>
</comment>
<proteinExistence type="inferred from homology"/>
<evidence type="ECO:0000256" key="2">
    <source>
        <dbReference type="ARBA" id="ARBA00022448"/>
    </source>
</evidence>
<dbReference type="GO" id="GO:0043190">
    <property type="term" value="C:ATP-binding cassette (ABC) transporter complex"/>
    <property type="evidence" value="ECO:0007669"/>
    <property type="project" value="InterPro"/>
</dbReference>
<keyword evidence="3" id="KW-0732">Signal</keyword>
<evidence type="ECO:0000256" key="3">
    <source>
        <dbReference type="ARBA" id="ARBA00022729"/>
    </source>
</evidence>
<dbReference type="Gene3D" id="3.10.105.10">
    <property type="entry name" value="Dipeptide-binding Protein, Domain 3"/>
    <property type="match status" value="1"/>
</dbReference>
<accession>A0A382DYT6</accession>
<dbReference type="InterPro" id="IPR039424">
    <property type="entry name" value="SBP_5"/>
</dbReference>
<dbReference type="InterPro" id="IPR000914">
    <property type="entry name" value="SBP_5_dom"/>
</dbReference>